<dbReference type="AlphaFoldDB" id="A0A166IGA3"/>
<dbReference type="EMBL" id="LNRQ01000001">
    <property type="protein sequence ID" value="KZN11101.1"/>
    <property type="molecule type" value="Genomic_DNA"/>
</dbReference>
<name>A0A166IGA3_DAUCS</name>
<evidence type="ECO:0000313" key="1">
    <source>
        <dbReference type="EMBL" id="KZN11101.1"/>
    </source>
</evidence>
<organism evidence="1">
    <name type="scientific">Daucus carota subsp. sativus</name>
    <name type="common">Carrot</name>
    <dbReference type="NCBI Taxonomy" id="79200"/>
    <lineage>
        <taxon>Eukaryota</taxon>
        <taxon>Viridiplantae</taxon>
        <taxon>Streptophyta</taxon>
        <taxon>Embryophyta</taxon>
        <taxon>Tracheophyta</taxon>
        <taxon>Spermatophyta</taxon>
        <taxon>Magnoliopsida</taxon>
        <taxon>eudicotyledons</taxon>
        <taxon>Gunneridae</taxon>
        <taxon>Pentapetalae</taxon>
        <taxon>asterids</taxon>
        <taxon>campanulids</taxon>
        <taxon>Apiales</taxon>
        <taxon>Apiaceae</taxon>
        <taxon>Apioideae</taxon>
        <taxon>Scandiceae</taxon>
        <taxon>Daucinae</taxon>
        <taxon>Daucus</taxon>
        <taxon>Daucus sect. Daucus</taxon>
    </lineage>
</organism>
<gene>
    <name evidence="1" type="ORF">DCAR_003757</name>
</gene>
<comment type="caution">
    <text evidence="1">The sequence shown here is derived from an EMBL/GenBank/DDBJ whole genome shotgun (WGS) entry which is preliminary data.</text>
</comment>
<accession>A0A166IGA3</accession>
<sequence>MTFDNVTIKTTKKIMYNSAILSHLFHKSAKKAQFSNNSVKTLVGSLNMIH</sequence>
<dbReference type="Gramene" id="KZN11101">
    <property type="protein sequence ID" value="KZN11101"/>
    <property type="gene ID" value="DCAR_003757"/>
</dbReference>
<reference evidence="1" key="1">
    <citation type="journal article" date="2016" name="Nat. Genet.">
        <title>A high-quality carrot genome assembly provides new insights into carotenoid accumulation and asterid genome evolution.</title>
        <authorList>
            <person name="Iorizzo M."/>
            <person name="Ellison S."/>
            <person name="Senalik D."/>
            <person name="Zeng P."/>
            <person name="Satapoomin P."/>
            <person name="Huang J."/>
            <person name="Bowman M."/>
            <person name="Iovene M."/>
            <person name="Sanseverino W."/>
            <person name="Cavagnaro P."/>
            <person name="Yildiz M."/>
            <person name="Macko-Podgorni A."/>
            <person name="Moranska E."/>
            <person name="Grzebelus E."/>
            <person name="Grzebelus D."/>
            <person name="Ashrafi H."/>
            <person name="Zheng Z."/>
            <person name="Cheng S."/>
            <person name="Spooner D."/>
            <person name="Van Deynze A."/>
            <person name="Simon P."/>
        </authorList>
    </citation>
    <scope>NUCLEOTIDE SEQUENCE [LARGE SCALE GENOMIC DNA]</scope>
    <source>
        <tissue evidence="1">Leaf</tissue>
    </source>
</reference>
<proteinExistence type="predicted"/>
<protein>
    <submittedName>
        <fullName evidence="1">Uncharacterized protein</fullName>
    </submittedName>
</protein>